<dbReference type="AlphaFoldDB" id="A0AA88N6H1"/>
<organism evidence="2 3">
    <name type="scientific">Channa striata</name>
    <name type="common">Snakehead murrel</name>
    <name type="synonym">Ophicephalus striatus</name>
    <dbReference type="NCBI Taxonomy" id="64152"/>
    <lineage>
        <taxon>Eukaryota</taxon>
        <taxon>Metazoa</taxon>
        <taxon>Chordata</taxon>
        <taxon>Craniata</taxon>
        <taxon>Vertebrata</taxon>
        <taxon>Euteleostomi</taxon>
        <taxon>Actinopterygii</taxon>
        <taxon>Neopterygii</taxon>
        <taxon>Teleostei</taxon>
        <taxon>Neoteleostei</taxon>
        <taxon>Acanthomorphata</taxon>
        <taxon>Anabantaria</taxon>
        <taxon>Anabantiformes</taxon>
        <taxon>Channoidei</taxon>
        <taxon>Channidae</taxon>
        <taxon>Channa</taxon>
    </lineage>
</organism>
<reference evidence="2" key="1">
    <citation type="submission" date="2023-07" db="EMBL/GenBank/DDBJ databases">
        <title>Chromosome-level Genome Assembly of Striped Snakehead (Channa striata).</title>
        <authorList>
            <person name="Liu H."/>
        </authorList>
    </citation>
    <scope>NUCLEOTIDE SEQUENCE</scope>
    <source>
        <strain evidence="2">Gz</strain>
        <tissue evidence="2">Muscle</tissue>
    </source>
</reference>
<protein>
    <submittedName>
        <fullName evidence="2">Uncharacterized protein</fullName>
    </submittedName>
</protein>
<evidence type="ECO:0000256" key="1">
    <source>
        <dbReference type="SAM" id="MobiDB-lite"/>
    </source>
</evidence>
<name>A0AA88N6H1_CHASR</name>
<keyword evidence="3" id="KW-1185">Reference proteome</keyword>
<gene>
    <name evidence="2" type="ORF">Q5P01_009278</name>
</gene>
<evidence type="ECO:0000313" key="2">
    <source>
        <dbReference type="EMBL" id="KAK2849444.1"/>
    </source>
</evidence>
<feature type="region of interest" description="Disordered" evidence="1">
    <location>
        <begin position="1"/>
        <end position="33"/>
    </location>
</feature>
<dbReference type="Proteomes" id="UP001187415">
    <property type="component" value="Unassembled WGS sequence"/>
</dbReference>
<feature type="compositionally biased region" description="Basic and acidic residues" evidence="1">
    <location>
        <begin position="18"/>
        <end position="28"/>
    </location>
</feature>
<dbReference type="Gene3D" id="1.20.1070.10">
    <property type="entry name" value="Rhodopsin 7-helix transmembrane proteins"/>
    <property type="match status" value="1"/>
</dbReference>
<evidence type="ECO:0000313" key="3">
    <source>
        <dbReference type="Proteomes" id="UP001187415"/>
    </source>
</evidence>
<dbReference type="EMBL" id="JAUPFM010000006">
    <property type="protein sequence ID" value="KAK2849444.1"/>
    <property type="molecule type" value="Genomic_DNA"/>
</dbReference>
<sequence>MLSLQPCGRGASMGNLTHTREKQDDDFRSQLPPDAQITPRFKVWEISTRCWSGWLTQGALSASRSWLRRFLLLKQLTVLLLPHGAGIPLLVGCMFSLRALLLLRSSHISTKPSTVFLSQLALSDGLVLLHWALRLGATLAGLMEEVGCELEMGLAEEGGLLRWREAVSVLCQQLLDAHHLASLLLLGLLGLEATLVSRWPQQTRRFRTSHWAQLSCSLVWMLVLLELVLSTHSKLTQDPSPQPNSSILQHSGNFDQELKPTVTARSAAGGLTRPA</sequence>
<proteinExistence type="predicted"/>
<accession>A0AA88N6H1</accession>
<comment type="caution">
    <text evidence="2">The sequence shown here is derived from an EMBL/GenBank/DDBJ whole genome shotgun (WGS) entry which is preliminary data.</text>
</comment>